<gene>
    <name evidence="2" type="ORF">MPIPNATIZW_LOCUS16701</name>
</gene>
<sequence>MSSKAMYFRDLPWAQDLSLPLFMQAWGLSLLGPYLPTSLSPAPCTIIDQCQGLWGGTLSLCLPLLPPSMTTRGSPCQKVGPTPPCPKNPREGVRALSPETLKAFEIMHEPFICSQASTL</sequence>
<evidence type="ECO:0000313" key="2">
    <source>
        <dbReference type="EMBL" id="CAK6448395.1"/>
    </source>
</evidence>
<keyword evidence="3" id="KW-1185">Reference proteome</keyword>
<dbReference type="EMBL" id="OY882865">
    <property type="protein sequence ID" value="CAK6448395.1"/>
    <property type="molecule type" value="Genomic_DNA"/>
</dbReference>
<evidence type="ECO:0000256" key="1">
    <source>
        <dbReference type="SAM" id="MobiDB-lite"/>
    </source>
</evidence>
<dbReference type="Proteomes" id="UP001314169">
    <property type="component" value="Chromosome 8"/>
</dbReference>
<reference evidence="2" key="1">
    <citation type="submission" date="2023-12" db="EMBL/GenBank/DDBJ databases">
        <authorList>
            <person name="Brown T."/>
        </authorList>
    </citation>
    <scope>NUCLEOTIDE SEQUENCE</scope>
</reference>
<feature type="region of interest" description="Disordered" evidence="1">
    <location>
        <begin position="72"/>
        <end position="92"/>
    </location>
</feature>
<protein>
    <submittedName>
        <fullName evidence="2">Uncharacterized protein</fullName>
    </submittedName>
</protein>
<evidence type="ECO:0000313" key="3">
    <source>
        <dbReference type="Proteomes" id="UP001314169"/>
    </source>
</evidence>
<organism evidence="2 3">
    <name type="scientific">Pipistrellus nathusii</name>
    <name type="common">Nathusius' pipistrelle</name>
    <dbReference type="NCBI Taxonomy" id="59473"/>
    <lineage>
        <taxon>Eukaryota</taxon>
        <taxon>Metazoa</taxon>
        <taxon>Chordata</taxon>
        <taxon>Craniata</taxon>
        <taxon>Vertebrata</taxon>
        <taxon>Euteleostomi</taxon>
        <taxon>Mammalia</taxon>
        <taxon>Eutheria</taxon>
        <taxon>Laurasiatheria</taxon>
        <taxon>Chiroptera</taxon>
        <taxon>Yangochiroptera</taxon>
        <taxon>Vespertilionidae</taxon>
        <taxon>Pipistrellus</taxon>
    </lineage>
</organism>
<name>A0ABP0AD21_PIPNA</name>
<accession>A0ABP0AD21</accession>
<proteinExistence type="predicted"/>